<organism evidence="4 5">
    <name type="scientific">Pararobbsia alpina</name>
    <dbReference type="NCBI Taxonomy" id="621374"/>
    <lineage>
        <taxon>Bacteria</taxon>
        <taxon>Pseudomonadati</taxon>
        <taxon>Pseudomonadota</taxon>
        <taxon>Betaproteobacteria</taxon>
        <taxon>Burkholderiales</taxon>
        <taxon>Burkholderiaceae</taxon>
        <taxon>Pararobbsia</taxon>
    </lineage>
</organism>
<feature type="domain" description="HTH araC/xylS-type" evidence="3">
    <location>
        <begin position="228"/>
        <end position="326"/>
    </location>
</feature>
<reference evidence="4 5" key="1">
    <citation type="submission" date="2020-04" db="EMBL/GenBank/DDBJ databases">
        <authorList>
            <person name="De Canck E."/>
        </authorList>
    </citation>
    <scope>NUCLEOTIDE SEQUENCE [LARGE SCALE GENOMIC DNA]</scope>
    <source>
        <strain evidence="4 5">LMG 28138</strain>
    </source>
</reference>
<dbReference type="InterPro" id="IPR002818">
    <property type="entry name" value="DJ-1/PfpI"/>
</dbReference>
<dbReference type="AlphaFoldDB" id="A0A6S7BJN9"/>
<dbReference type="Gene3D" id="3.40.50.880">
    <property type="match status" value="1"/>
</dbReference>
<dbReference type="InterPro" id="IPR052158">
    <property type="entry name" value="INH-QAR"/>
</dbReference>
<dbReference type="InterPro" id="IPR009057">
    <property type="entry name" value="Homeodomain-like_sf"/>
</dbReference>
<dbReference type="Pfam" id="PF01965">
    <property type="entry name" value="DJ-1_PfpI"/>
    <property type="match status" value="1"/>
</dbReference>
<dbReference type="Pfam" id="PF12833">
    <property type="entry name" value="HTH_18"/>
    <property type="match status" value="1"/>
</dbReference>
<dbReference type="SUPFAM" id="SSF46689">
    <property type="entry name" value="Homeodomain-like"/>
    <property type="match status" value="2"/>
</dbReference>
<evidence type="ECO:0000259" key="3">
    <source>
        <dbReference type="PROSITE" id="PS01124"/>
    </source>
</evidence>
<evidence type="ECO:0000256" key="2">
    <source>
        <dbReference type="ARBA" id="ARBA00023163"/>
    </source>
</evidence>
<dbReference type="Proteomes" id="UP000494115">
    <property type="component" value="Unassembled WGS sequence"/>
</dbReference>
<dbReference type="GO" id="GO:0003700">
    <property type="term" value="F:DNA-binding transcription factor activity"/>
    <property type="evidence" value="ECO:0007669"/>
    <property type="project" value="InterPro"/>
</dbReference>
<dbReference type="InterPro" id="IPR018060">
    <property type="entry name" value="HTH_AraC"/>
</dbReference>
<protein>
    <submittedName>
        <fullName evidence="4">HTH-type transcriptional activator RhaS</fullName>
    </submittedName>
</protein>
<dbReference type="InterPro" id="IPR029062">
    <property type="entry name" value="Class_I_gatase-like"/>
</dbReference>
<dbReference type="CDD" id="cd03137">
    <property type="entry name" value="GATase1_AraC_1"/>
    <property type="match status" value="1"/>
</dbReference>
<keyword evidence="2" id="KW-0804">Transcription</keyword>
<evidence type="ECO:0000313" key="5">
    <source>
        <dbReference type="Proteomes" id="UP000494115"/>
    </source>
</evidence>
<accession>A0A6S7BJN9</accession>
<dbReference type="Gene3D" id="1.10.10.60">
    <property type="entry name" value="Homeodomain-like"/>
    <property type="match status" value="1"/>
</dbReference>
<name>A0A6S7BJN9_9BURK</name>
<dbReference type="SUPFAM" id="SSF52317">
    <property type="entry name" value="Class I glutamine amidotransferase-like"/>
    <property type="match status" value="1"/>
</dbReference>
<dbReference type="EMBL" id="CADIKM010000010">
    <property type="protein sequence ID" value="CAB3789009.1"/>
    <property type="molecule type" value="Genomic_DNA"/>
</dbReference>
<dbReference type="PROSITE" id="PS01124">
    <property type="entry name" value="HTH_ARAC_FAMILY_2"/>
    <property type="match status" value="1"/>
</dbReference>
<keyword evidence="5" id="KW-1185">Reference proteome</keyword>
<proteinExistence type="predicted"/>
<dbReference type="PANTHER" id="PTHR43130">
    <property type="entry name" value="ARAC-FAMILY TRANSCRIPTIONAL REGULATOR"/>
    <property type="match status" value="1"/>
</dbReference>
<dbReference type="PANTHER" id="PTHR43130:SF3">
    <property type="entry name" value="HTH-TYPE TRANSCRIPTIONAL REGULATOR RV1931C"/>
    <property type="match status" value="1"/>
</dbReference>
<evidence type="ECO:0000256" key="1">
    <source>
        <dbReference type="ARBA" id="ARBA00023015"/>
    </source>
</evidence>
<keyword evidence="1" id="KW-0805">Transcription regulation</keyword>
<dbReference type="RefSeq" id="WP_175105272.1">
    <property type="nucleotide sequence ID" value="NZ_CADIKM010000010.1"/>
</dbReference>
<dbReference type="SMART" id="SM00342">
    <property type="entry name" value="HTH_ARAC"/>
    <property type="match status" value="1"/>
</dbReference>
<sequence>MPSSHLPHKIVLIAFDGAQMLDITGPMDVFAEANTACEESGRPPAYEIVFAGPRVGLIPTASGVELNAKVSFFDENLVADTLVVCGGRGARMAADDAASIETIGKLVDRAKRVVSICTGAFVLAATGRLDRHRVTTHWKYCDTLARRFNAIEVDADAIFISDGKYFTSAGVTAGIDLALALVERDLGRPIALEVARELVVFLRRPGGQSQFSAQMAADASAVDPDRFAELTRWMADHLSDDLSIDALATRVSMSPRNFARRFAAALGMPPGKYAQALRMDAARRLLTDGEVPLAIVARRCGFNSLETMRLSFQRHLKVAPQDFRARFHHRGAPSRAAMV</sequence>
<evidence type="ECO:0000313" key="4">
    <source>
        <dbReference type="EMBL" id="CAB3789009.1"/>
    </source>
</evidence>
<gene>
    <name evidence="4" type="primary">rhaS_4</name>
    <name evidence="4" type="ORF">LMG28138_02723</name>
</gene>
<dbReference type="GO" id="GO:0043565">
    <property type="term" value="F:sequence-specific DNA binding"/>
    <property type="evidence" value="ECO:0007669"/>
    <property type="project" value="InterPro"/>
</dbReference>